<reference evidence="1" key="1">
    <citation type="submission" date="2017-08" db="EMBL/GenBank/DDBJ databases">
        <authorList>
            <person name="Polle J.E."/>
            <person name="Barry K."/>
            <person name="Cushman J."/>
            <person name="Schmutz J."/>
            <person name="Tran D."/>
            <person name="Hathwaick L.T."/>
            <person name="Yim W.C."/>
            <person name="Jenkins J."/>
            <person name="Mckie-Krisberg Z.M."/>
            <person name="Prochnik S."/>
            <person name="Lindquist E."/>
            <person name="Dockter R.B."/>
            <person name="Adam C."/>
            <person name="Molina H."/>
            <person name="Bunkerborg J."/>
            <person name="Jin E."/>
            <person name="Buchheim M."/>
            <person name="Magnuson J."/>
        </authorList>
    </citation>
    <scope>NUCLEOTIDE SEQUENCE</scope>
    <source>
        <strain evidence="1">CCAP 19/18</strain>
    </source>
</reference>
<keyword evidence="2" id="KW-1185">Reference proteome</keyword>
<comment type="caution">
    <text evidence="1">The sequence shown here is derived from an EMBL/GenBank/DDBJ whole genome shotgun (WGS) entry which is preliminary data.</text>
</comment>
<dbReference type="EMBL" id="MU071425">
    <property type="protein sequence ID" value="KAF5826063.1"/>
    <property type="molecule type" value="Genomic_DNA"/>
</dbReference>
<sequence>MQREATPGMHRETLLCWVPRPHRPLCGYHAHFLQNPGGVQQATLTQSQMFSCTCSCVLTSSARFCCALIVLCMAIMPIYCGTLHRALTCVHFPKAT</sequence>
<organism evidence="1 2">
    <name type="scientific">Dunaliella salina</name>
    <name type="common">Green alga</name>
    <name type="synonym">Protococcus salinus</name>
    <dbReference type="NCBI Taxonomy" id="3046"/>
    <lineage>
        <taxon>Eukaryota</taxon>
        <taxon>Viridiplantae</taxon>
        <taxon>Chlorophyta</taxon>
        <taxon>core chlorophytes</taxon>
        <taxon>Chlorophyceae</taxon>
        <taxon>CS clade</taxon>
        <taxon>Chlamydomonadales</taxon>
        <taxon>Dunaliellaceae</taxon>
        <taxon>Dunaliella</taxon>
    </lineage>
</organism>
<gene>
    <name evidence="1" type="ORF">DUNSADRAFT_5015</name>
</gene>
<evidence type="ECO:0000313" key="1">
    <source>
        <dbReference type="EMBL" id="KAF5826063.1"/>
    </source>
</evidence>
<evidence type="ECO:0008006" key="3">
    <source>
        <dbReference type="Google" id="ProtNLM"/>
    </source>
</evidence>
<proteinExistence type="predicted"/>
<name>A0ABQ7FUH3_DUNSA</name>
<evidence type="ECO:0000313" key="2">
    <source>
        <dbReference type="Proteomes" id="UP000815325"/>
    </source>
</evidence>
<protein>
    <recommendedName>
        <fullName evidence="3">Encoded protein</fullName>
    </recommendedName>
</protein>
<dbReference type="Proteomes" id="UP000815325">
    <property type="component" value="Unassembled WGS sequence"/>
</dbReference>
<accession>A0ABQ7FUH3</accession>